<keyword evidence="7" id="KW-0677">Repeat</keyword>
<dbReference type="AlphaFoldDB" id="U7DCR2"/>
<evidence type="ECO:0000256" key="9">
    <source>
        <dbReference type="PROSITE-ProRule" id="PRU00524"/>
    </source>
</evidence>
<feature type="domain" description="Lumazine-binding" evidence="10">
    <location>
        <begin position="97"/>
        <end position="193"/>
    </location>
</feature>
<evidence type="ECO:0000256" key="2">
    <source>
        <dbReference type="ARBA" id="ARBA00004887"/>
    </source>
</evidence>
<dbReference type="InterPro" id="IPR026017">
    <property type="entry name" value="Lumazine-bd_dom"/>
</dbReference>
<evidence type="ECO:0000256" key="4">
    <source>
        <dbReference type="ARBA" id="ARBA00013950"/>
    </source>
</evidence>
<dbReference type="InterPro" id="IPR023366">
    <property type="entry name" value="ATP_synth_asu-like_sf"/>
</dbReference>
<dbReference type="PANTHER" id="PTHR21098">
    <property type="entry name" value="RIBOFLAVIN SYNTHASE ALPHA CHAIN"/>
    <property type="match status" value="1"/>
</dbReference>
<comment type="function">
    <text evidence="1">Catalyzes the dismutation of two molecules of 6,7-dimethyl-8-ribityllumazine, resulting in the formation of riboflavin and 5-amino-6-(D-ribitylamino)uracil.</text>
</comment>
<comment type="pathway">
    <text evidence="2">Cofactor biosynthesis; riboflavin biosynthesis; riboflavin from 2-hydroxy-3-oxobutyl phosphate and 5-amino-6-(D-ribitylamino)uracil: step 2/2.</text>
</comment>
<dbReference type="eggNOG" id="COG0307">
    <property type="taxonomic scope" value="Bacteria"/>
</dbReference>
<sequence length="217" mass="23771">MFTGLIETTGVVTTIFRENRSLVMGITPQTDPYDVSRGDSVAINGVCLTVERSRGRELFFRAVFETVASTTLGTVSHGGVVNMERALAVGGRLDGHIVQGHVDTQATLVEIRPVGDSFLYGFDIPAAHEPYIVSKGSVAIDGISLTIARQEKGRFWVSVIPVTMEETNLHCTKIHNKVNIECDILARYVERLLRCTSKDDEGRGDTGLMNLLQRSGF</sequence>
<dbReference type="STRING" id="1313304.CALK_0702"/>
<dbReference type="Pfam" id="PF00677">
    <property type="entry name" value="Lum_binding"/>
    <property type="match status" value="2"/>
</dbReference>
<keyword evidence="5" id="KW-0686">Riboflavin biosynthesis</keyword>
<dbReference type="CDD" id="cd00402">
    <property type="entry name" value="Riboflavin_synthase_like"/>
    <property type="match status" value="1"/>
</dbReference>
<dbReference type="EMBL" id="ASJR01000005">
    <property type="protein sequence ID" value="ERP38686.1"/>
    <property type="molecule type" value="Genomic_DNA"/>
</dbReference>
<evidence type="ECO:0000313" key="12">
    <source>
        <dbReference type="Proteomes" id="UP000017148"/>
    </source>
</evidence>
<dbReference type="FunFam" id="2.40.30.20:FF:000004">
    <property type="entry name" value="Riboflavin synthase, alpha subunit"/>
    <property type="match status" value="1"/>
</dbReference>
<dbReference type="RefSeq" id="WP_022636221.1">
    <property type="nucleotide sequence ID" value="NZ_ASJR01000005.1"/>
</dbReference>
<proteinExistence type="predicted"/>
<evidence type="ECO:0000259" key="10">
    <source>
        <dbReference type="PROSITE" id="PS51177"/>
    </source>
</evidence>
<dbReference type="PATRIC" id="fig|1313304.3.peg.673"/>
<dbReference type="PIRSF" id="PIRSF000498">
    <property type="entry name" value="Riboflavin_syn_A"/>
    <property type="match status" value="1"/>
</dbReference>
<keyword evidence="12" id="KW-1185">Reference proteome</keyword>
<dbReference type="GO" id="GO:0004746">
    <property type="term" value="F:riboflavin synthase activity"/>
    <property type="evidence" value="ECO:0007669"/>
    <property type="project" value="UniProtKB-UniRule"/>
</dbReference>
<protein>
    <recommendedName>
        <fullName evidence="4 8">Riboflavin synthase</fullName>
        <ecNumber evidence="3 8">2.5.1.9</ecNumber>
    </recommendedName>
</protein>
<dbReference type="InterPro" id="IPR001783">
    <property type="entry name" value="Lumazine-bd"/>
</dbReference>
<feature type="domain" description="Lumazine-binding" evidence="10">
    <location>
        <begin position="1"/>
        <end position="96"/>
    </location>
</feature>
<dbReference type="Proteomes" id="UP000017148">
    <property type="component" value="Unassembled WGS sequence"/>
</dbReference>
<evidence type="ECO:0000256" key="3">
    <source>
        <dbReference type="ARBA" id="ARBA00012827"/>
    </source>
</evidence>
<evidence type="ECO:0000256" key="8">
    <source>
        <dbReference type="NCBIfam" id="TIGR00187"/>
    </source>
</evidence>
<evidence type="ECO:0000256" key="5">
    <source>
        <dbReference type="ARBA" id="ARBA00022619"/>
    </source>
</evidence>
<reference evidence="11 12" key="1">
    <citation type="journal article" date="2013" name="Environ. Microbiol.">
        <title>Genome analysis of Chitinivibrio alkaliphilus gen. nov., sp. nov., a novel extremely haloalkaliphilic anaerobic chitinolytic bacterium from the candidate phylum Termite Group 3.</title>
        <authorList>
            <person name="Sorokin D.Y."/>
            <person name="Gumerov V.M."/>
            <person name="Rakitin A.L."/>
            <person name="Beletsky A.V."/>
            <person name="Damste J.S."/>
            <person name="Muyzer G."/>
            <person name="Mardanov A.V."/>
            <person name="Ravin N.V."/>
        </authorList>
    </citation>
    <scope>NUCLEOTIDE SEQUENCE [LARGE SCALE GENOMIC DNA]</scope>
    <source>
        <strain evidence="11 12">ACht1</strain>
    </source>
</reference>
<organism evidence="11 12">
    <name type="scientific">Chitinivibrio alkaliphilus ACht1</name>
    <dbReference type="NCBI Taxonomy" id="1313304"/>
    <lineage>
        <taxon>Bacteria</taxon>
        <taxon>Pseudomonadati</taxon>
        <taxon>Fibrobacterota</taxon>
        <taxon>Chitinivibrionia</taxon>
        <taxon>Chitinivibrionales</taxon>
        <taxon>Chitinivibrionaceae</taxon>
        <taxon>Chitinivibrio</taxon>
    </lineage>
</organism>
<dbReference type="OrthoDB" id="9788537at2"/>
<dbReference type="NCBIfam" id="TIGR00187">
    <property type="entry name" value="ribE"/>
    <property type="match status" value="1"/>
</dbReference>
<accession>U7DCR2</accession>
<dbReference type="InterPro" id="IPR017938">
    <property type="entry name" value="Riboflavin_synthase-like_b-brl"/>
</dbReference>
<dbReference type="GO" id="GO:0009231">
    <property type="term" value="P:riboflavin biosynthetic process"/>
    <property type="evidence" value="ECO:0007669"/>
    <property type="project" value="UniProtKB-KW"/>
</dbReference>
<feature type="repeat" description="Lumazine-binding" evidence="9">
    <location>
        <begin position="1"/>
        <end position="96"/>
    </location>
</feature>
<dbReference type="PANTHER" id="PTHR21098:SF0">
    <property type="entry name" value="RIBOFLAVIN SYNTHASE"/>
    <property type="match status" value="1"/>
</dbReference>
<dbReference type="PROSITE" id="PS51177">
    <property type="entry name" value="LUMAZINE_BIND"/>
    <property type="match status" value="2"/>
</dbReference>
<evidence type="ECO:0000256" key="1">
    <source>
        <dbReference type="ARBA" id="ARBA00002803"/>
    </source>
</evidence>
<dbReference type="Gene3D" id="2.40.30.20">
    <property type="match status" value="2"/>
</dbReference>
<dbReference type="NCBIfam" id="NF006767">
    <property type="entry name" value="PRK09289.1"/>
    <property type="match status" value="1"/>
</dbReference>
<name>U7DCR2_9BACT</name>
<evidence type="ECO:0000256" key="7">
    <source>
        <dbReference type="ARBA" id="ARBA00022737"/>
    </source>
</evidence>
<dbReference type="EC" id="2.5.1.9" evidence="3 8"/>
<gene>
    <name evidence="11" type="ORF">CALK_0702</name>
</gene>
<feature type="repeat" description="Lumazine-binding" evidence="9">
    <location>
        <begin position="97"/>
        <end position="193"/>
    </location>
</feature>
<evidence type="ECO:0000313" key="11">
    <source>
        <dbReference type="EMBL" id="ERP38686.1"/>
    </source>
</evidence>
<comment type="caution">
    <text evidence="11">The sequence shown here is derived from an EMBL/GenBank/DDBJ whole genome shotgun (WGS) entry which is preliminary data.</text>
</comment>
<keyword evidence="6" id="KW-0808">Transferase</keyword>
<dbReference type="SUPFAM" id="SSF63380">
    <property type="entry name" value="Riboflavin synthase domain-like"/>
    <property type="match status" value="2"/>
</dbReference>
<evidence type="ECO:0000256" key="6">
    <source>
        <dbReference type="ARBA" id="ARBA00022679"/>
    </source>
</evidence>